<dbReference type="SUPFAM" id="SSF51735">
    <property type="entry name" value="NAD(P)-binding Rossmann-fold domains"/>
    <property type="match status" value="1"/>
</dbReference>
<gene>
    <name evidence="7" type="ORF">ALMA_1247</name>
</gene>
<keyword evidence="3" id="KW-0554">One-carbon metabolism</keyword>
<feature type="domain" description="S-adenosyl-L-homocysteine hydrolase NAD binding" evidence="6">
    <location>
        <begin position="260"/>
        <end position="441"/>
    </location>
</feature>
<dbReference type="GO" id="GO:0033353">
    <property type="term" value="P:S-adenosylmethionine cycle"/>
    <property type="evidence" value="ECO:0007669"/>
    <property type="project" value="TreeGrafter"/>
</dbReference>
<evidence type="ECO:0000256" key="3">
    <source>
        <dbReference type="ARBA" id="ARBA00022563"/>
    </source>
</evidence>
<keyword evidence="4" id="KW-0520">NAD</keyword>
<keyword evidence="8" id="KW-1185">Reference proteome</keyword>
<proteinExistence type="inferred from homology"/>
<dbReference type="PANTHER" id="PTHR23420:SF0">
    <property type="entry name" value="ADENOSYLHOMOCYSTEINASE"/>
    <property type="match status" value="1"/>
</dbReference>
<dbReference type="InterPro" id="IPR036291">
    <property type="entry name" value="NAD(P)-bd_dom_sf"/>
</dbReference>
<comment type="caution">
    <text evidence="7">The sequence shown here is derived from an EMBL/GenBank/DDBJ whole genome shotgun (WGS) entry which is preliminary data.</text>
</comment>
<feature type="region of interest" description="Disordered" evidence="5">
    <location>
        <begin position="516"/>
        <end position="540"/>
    </location>
</feature>
<dbReference type="PANTHER" id="PTHR23420">
    <property type="entry name" value="ADENOSYLHOMOCYSTEINASE"/>
    <property type="match status" value="1"/>
</dbReference>
<dbReference type="SMART" id="SM00997">
    <property type="entry name" value="AdoHcyase_NAD"/>
    <property type="match status" value="1"/>
</dbReference>
<name>A0A261F3J2_9BIFI</name>
<protein>
    <submittedName>
        <fullName evidence="7">S-adenosyl-L-homocysteine hydrolase</fullName>
    </submittedName>
</protein>
<dbReference type="GO" id="GO:0004013">
    <property type="term" value="F:adenosylhomocysteinase activity"/>
    <property type="evidence" value="ECO:0007669"/>
    <property type="project" value="TreeGrafter"/>
</dbReference>
<evidence type="ECO:0000256" key="1">
    <source>
        <dbReference type="ARBA" id="ARBA00001911"/>
    </source>
</evidence>
<dbReference type="NCBIfam" id="NF004005">
    <property type="entry name" value="PRK05476.2-3"/>
    <property type="match status" value="1"/>
</dbReference>
<dbReference type="SMART" id="SM00996">
    <property type="entry name" value="AdoHcyase"/>
    <property type="match status" value="1"/>
</dbReference>
<dbReference type="Proteomes" id="UP000243657">
    <property type="component" value="Unassembled WGS sequence"/>
</dbReference>
<dbReference type="Gene3D" id="3.40.50.1480">
    <property type="entry name" value="Adenosylhomocysteinase-like"/>
    <property type="match status" value="1"/>
</dbReference>
<keyword evidence="7" id="KW-0378">Hydrolase</keyword>
<evidence type="ECO:0000256" key="2">
    <source>
        <dbReference type="ARBA" id="ARBA00007122"/>
    </source>
</evidence>
<dbReference type="Pfam" id="PF00670">
    <property type="entry name" value="AdoHcyase_NAD"/>
    <property type="match status" value="1"/>
</dbReference>
<dbReference type="InterPro" id="IPR015878">
    <property type="entry name" value="Ado_hCys_hydrolase_NAD-bd"/>
</dbReference>
<dbReference type="SUPFAM" id="SSF52283">
    <property type="entry name" value="Formate/glycerate dehydrogenase catalytic domain-like"/>
    <property type="match status" value="1"/>
</dbReference>
<evidence type="ECO:0000313" key="8">
    <source>
        <dbReference type="Proteomes" id="UP000243657"/>
    </source>
</evidence>
<dbReference type="InterPro" id="IPR042172">
    <property type="entry name" value="Adenosylhomocyst_ase-like_sf"/>
</dbReference>
<evidence type="ECO:0000259" key="6">
    <source>
        <dbReference type="SMART" id="SM00997"/>
    </source>
</evidence>
<evidence type="ECO:0000256" key="5">
    <source>
        <dbReference type="SAM" id="MobiDB-lite"/>
    </source>
</evidence>
<feature type="compositionally biased region" description="Basic and acidic residues" evidence="5">
    <location>
        <begin position="530"/>
        <end position="540"/>
    </location>
</feature>
<feature type="compositionally biased region" description="Low complexity" evidence="5">
    <location>
        <begin position="519"/>
        <end position="529"/>
    </location>
</feature>
<evidence type="ECO:0000313" key="7">
    <source>
        <dbReference type="EMBL" id="OZG53682.1"/>
    </source>
</evidence>
<dbReference type="GO" id="GO:0006730">
    <property type="term" value="P:one-carbon metabolic process"/>
    <property type="evidence" value="ECO:0007669"/>
    <property type="project" value="UniProtKB-KW"/>
</dbReference>
<dbReference type="RefSeq" id="WP_094726874.1">
    <property type="nucleotide sequence ID" value="NZ_JBHLWS010000009.1"/>
</dbReference>
<dbReference type="GO" id="GO:0005829">
    <property type="term" value="C:cytosol"/>
    <property type="evidence" value="ECO:0007669"/>
    <property type="project" value="TreeGrafter"/>
</dbReference>
<dbReference type="AlphaFoldDB" id="A0A261F3J2"/>
<reference evidence="7 8" key="1">
    <citation type="journal article" date="2017" name="BMC Genomics">
        <title>Comparative genomic and phylogenomic analyses of the Bifidobacteriaceae family.</title>
        <authorList>
            <person name="Lugli G.A."/>
            <person name="Milani C."/>
            <person name="Turroni F."/>
            <person name="Duranti S."/>
            <person name="Mancabelli L."/>
            <person name="Mangifesta M."/>
            <person name="Ferrario C."/>
            <person name="Modesto M."/>
            <person name="Mattarelli P."/>
            <person name="Jiri K."/>
            <person name="van Sinderen D."/>
            <person name="Ventura M."/>
        </authorList>
    </citation>
    <scope>NUCLEOTIDE SEQUENCE [LARGE SCALE GENOMIC DNA]</scope>
    <source>
        <strain evidence="7 8">DSM 24762</strain>
    </source>
</reference>
<evidence type="ECO:0000256" key="4">
    <source>
        <dbReference type="ARBA" id="ARBA00023027"/>
    </source>
</evidence>
<comment type="cofactor">
    <cofactor evidence="1">
        <name>NAD(+)</name>
        <dbReference type="ChEBI" id="CHEBI:57540"/>
    </cofactor>
</comment>
<dbReference type="Pfam" id="PF05221">
    <property type="entry name" value="AdoHcyase"/>
    <property type="match status" value="2"/>
</dbReference>
<organism evidence="7 8">
    <name type="scientific">Alloscardovia macacae</name>
    <dbReference type="NCBI Taxonomy" id="1160091"/>
    <lineage>
        <taxon>Bacteria</taxon>
        <taxon>Bacillati</taxon>
        <taxon>Actinomycetota</taxon>
        <taxon>Actinomycetes</taxon>
        <taxon>Bifidobacteriales</taxon>
        <taxon>Bifidobacteriaceae</taxon>
        <taxon>Alloscardovia</taxon>
    </lineage>
</organism>
<accession>A0A261F3J2</accession>
<dbReference type="EMBL" id="MWWT01000008">
    <property type="protein sequence ID" value="OZG53682.1"/>
    <property type="molecule type" value="Genomic_DNA"/>
</dbReference>
<sequence>MHSLNFATLVRALSQATNRSLAGSRVFCHPDALSVLPANFSSLAAVWGIRIVTDPDAASSCSIHLHAQYAEVEGERIDYTERRQLGELTAAEQIDRAYAGMPVTRQIADELLAEHTLEGERVAVSLIIEPKTAVLLLELQRAGAQVGVYATAAEVHQAVADELARRGVKVYANAAWTPEEEHAGGLRLLDELQPTVIIDDGASFARLASLERPELLAQLKGVAEETTSGVRAFEAMEKAGALTYPVIASNDSQLKTGFDNVHGTGESCVTTFLNVLGDSWIDDSAARGEKMAVIGYGPVGRGFAVRMRSLGAHVVIVERSATAALKAQYDGFDVLPLAEAARACSCLISATGVVHTLDLATLQSLNDGTVLGVIGGIANEIALDELTALTGQHISPAVPLTQLQLDTSLDAGSDTGRGASGSRNAQLIASGDGMNYTVSGGNPIEIMDMSFAVQLNAVRMLVEEADTSQGASGSQLPHAVIRLDAATDERIARSALKARGAQIDEQREMVTDWTRTRFSAPTTTSATHTTPEEASHGEHA</sequence>
<dbReference type="Gene3D" id="3.40.50.720">
    <property type="entry name" value="NAD(P)-binding Rossmann-like Domain"/>
    <property type="match status" value="1"/>
</dbReference>
<comment type="similarity">
    <text evidence="2">Belongs to the adenosylhomocysteinase family.</text>
</comment>
<dbReference type="InterPro" id="IPR000043">
    <property type="entry name" value="Adenosylhomocysteinase-like"/>
</dbReference>